<evidence type="ECO:0000256" key="4">
    <source>
        <dbReference type="ARBA" id="ARBA00023136"/>
    </source>
</evidence>
<dbReference type="PANTHER" id="PTHR31465">
    <property type="entry name" value="PROTEIN RTA1-RELATED"/>
    <property type="match status" value="1"/>
</dbReference>
<dbReference type="InterPro" id="IPR007568">
    <property type="entry name" value="RTA1"/>
</dbReference>
<comment type="subcellular location">
    <subcellularLocation>
        <location evidence="1">Membrane</location>
        <topology evidence="1">Multi-pass membrane protein</topology>
    </subcellularLocation>
</comment>
<gene>
    <name evidence="7" type="ORF">FSPOR_4297</name>
</gene>
<proteinExistence type="predicted"/>
<evidence type="ECO:0000256" key="5">
    <source>
        <dbReference type="SAM" id="MobiDB-lite"/>
    </source>
</evidence>
<feature type="transmembrane region" description="Helical" evidence="6">
    <location>
        <begin position="21"/>
        <end position="44"/>
    </location>
</feature>
<evidence type="ECO:0000256" key="2">
    <source>
        <dbReference type="ARBA" id="ARBA00022692"/>
    </source>
</evidence>
<evidence type="ECO:0000256" key="3">
    <source>
        <dbReference type="ARBA" id="ARBA00022989"/>
    </source>
</evidence>
<keyword evidence="2 6" id="KW-0812">Transmembrane</keyword>
<feature type="transmembrane region" description="Helical" evidence="6">
    <location>
        <begin position="133"/>
        <end position="158"/>
    </location>
</feature>
<keyword evidence="3 6" id="KW-1133">Transmembrane helix</keyword>
<feature type="transmembrane region" description="Helical" evidence="6">
    <location>
        <begin position="214"/>
        <end position="234"/>
    </location>
</feature>
<keyword evidence="4 6" id="KW-0472">Membrane</keyword>
<reference evidence="7 8" key="1">
    <citation type="journal article" date="2018" name="PLoS Pathog.">
        <title>Evolution of structural diversity of trichothecenes, a family of toxins produced by plant pathogenic and entomopathogenic fungi.</title>
        <authorList>
            <person name="Proctor R.H."/>
            <person name="McCormick S.P."/>
            <person name="Kim H.S."/>
            <person name="Cardoza R.E."/>
            <person name="Stanley A.M."/>
            <person name="Lindo L."/>
            <person name="Kelly A."/>
            <person name="Brown D.W."/>
            <person name="Lee T."/>
            <person name="Vaughan M.M."/>
            <person name="Alexander N.J."/>
            <person name="Busman M."/>
            <person name="Gutierrez S."/>
        </authorList>
    </citation>
    <scope>NUCLEOTIDE SEQUENCE [LARGE SCALE GENOMIC DNA]</scope>
    <source>
        <strain evidence="7 8">NRRL 3299</strain>
    </source>
</reference>
<protein>
    <submittedName>
        <fullName evidence="7">Uncharacterized protein</fullName>
    </submittedName>
</protein>
<feature type="transmembrane region" description="Helical" evidence="6">
    <location>
        <begin position="56"/>
        <end position="78"/>
    </location>
</feature>
<comment type="caution">
    <text evidence="7">The sequence shown here is derived from an EMBL/GenBank/DDBJ whole genome shotgun (WGS) entry which is preliminary data.</text>
</comment>
<dbReference type="PANTHER" id="PTHR31465:SF35">
    <property type="entry name" value="RTA1 DOMAIN PROTEIN-RELATED"/>
    <property type="match status" value="1"/>
</dbReference>
<keyword evidence="8" id="KW-1185">Reference proteome</keyword>
<dbReference type="EMBL" id="PXOF01000055">
    <property type="protein sequence ID" value="RGP70007.1"/>
    <property type="molecule type" value="Genomic_DNA"/>
</dbReference>
<feature type="transmembrane region" description="Helical" evidence="6">
    <location>
        <begin position="98"/>
        <end position="121"/>
    </location>
</feature>
<evidence type="ECO:0000313" key="8">
    <source>
        <dbReference type="Proteomes" id="UP000266152"/>
    </source>
</evidence>
<feature type="transmembrane region" description="Helical" evidence="6">
    <location>
        <begin position="179"/>
        <end position="199"/>
    </location>
</feature>
<evidence type="ECO:0000256" key="1">
    <source>
        <dbReference type="ARBA" id="ARBA00004141"/>
    </source>
</evidence>
<dbReference type="Proteomes" id="UP000266152">
    <property type="component" value="Unassembled WGS sequence"/>
</dbReference>
<feature type="region of interest" description="Disordered" evidence="5">
    <location>
        <begin position="328"/>
        <end position="347"/>
    </location>
</feature>
<organism evidence="7 8">
    <name type="scientific">Fusarium sporotrichioides</name>
    <dbReference type="NCBI Taxonomy" id="5514"/>
    <lineage>
        <taxon>Eukaryota</taxon>
        <taxon>Fungi</taxon>
        <taxon>Dikarya</taxon>
        <taxon>Ascomycota</taxon>
        <taxon>Pezizomycotina</taxon>
        <taxon>Sordariomycetes</taxon>
        <taxon>Hypocreomycetidae</taxon>
        <taxon>Hypocreales</taxon>
        <taxon>Nectriaceae</taxon>
        <taxon>Fusarium</taxon>
    </lineage>
</organism>
<evidence type="ECO:0000313" key="7">
    <source>
        <dbReference type="EMBL" id="RGP70007.1"/>
    </source>
</evidence>
<accession>A0A395SCV3</accession>
<name>A0A395SCV3_FUSSP</name>
<dbReference type="Pfam" id="PF04479">
    <property type="entry name" value="RTA1"/>
    <property type="match status" value="1"/>
</dbReference>
<sequence>MTTSLLPPETKHPHGPILTQTWFFIPFILGCAVETVGYGCRLWSSQQSPNWSTLPYAIQTFTLLSGPFLMLATIYMTLSKIIIVLDADIHSLVPVKALPKVFIFGDLVSLAAQLTGAAYLVDATQVTQQRTAQLIIVGGLAFHIYFFGFFTSVLHIVHTRVVETPTRQSTIITIPWRRCIIILYISCGLILVRSVYRVIEYATGPLGVVQATEIYFYVFDAGSIFIITCLFNIFHPRQLATVSKDDLPDPETIVVTPSKPVYRCPPQTPPRYKQPPPFLPSHANLRNRGPYFHYPKSQYRSQSFLQYPPPMHYYQQRRPYTLVHHRPRTNRTNKSFNPSMSSSSSVVSIYNPQTGQYEPIRR</sequence>
<dbReference type="AlphaFoldDB" id="A0A395SCV3"/>
<dbReference type="STRING" id="5514.A0A395SCV3"/>
<evidence type="ECO:0000256" key="6">
    <source>
        <dbReference type="SAM" id="Phobius"/>
    </source>
</evidence>
<dbReference type="GO" id="GO:0016020">
    <property type="term" value="C:membrane"/>
    <property type="evidence" value="ECO:0007669"/>
    <property type="project" value="UniProtKB-SubCell"/>
</dbReference>